<evidence type="ECO:0000256" key="1">
    <source>
        <dbReference type="SAM" id="MobiDB-lite"/>
    </source>
</evidence>
<keyword evidence="2" id="KW-0472">Membrane</keyword>
<dbReference type="EMBL" id="JAKWJU010000002">
    <property type="protein sequence ID" value="MCH6163797.1"/>
    <property type="molecule type" value="Genomic_DNA"/>
</dbReference>
<evidence type="ECO:0000256" key="2">
    <source>
        <dbReference type="SAM" id="Phobius"/>
    </source>
</evidence>
<feature type="compositionally biased region" description="Basic and acidic residues" evidence="1">
    <location>
        <begin position="1"/>
        <end position="26"/>
    </location>
</feature>
<evidence type="ECO:0000313" key="3">
    <source>
        <dbReference type="EMBL" id="MCH6163797.1"/>
    </source>
</evidence>
<organism evidence="3 4">
    <name type="scientific">Streptomyces marispadix</name>
    <dbReference type="NCBI Taxonomy" id="2922868"/>
    <lineage>
        <taxon>Bacteria</taxon>
        <taxon>Bacillati</taxon>
        <taxon>Actinomycetota</taxon>
        <taxon>Actinomycetes</taxon>
        <taxon>Kitasatosporales</taxon>
        <taxon>Streptomycetaceae</taxon>
        <taxon>Streptomyces</taxon>
    </lineage>
</organism>
<keyword evidence="2" id="KW-1133">Transmembrane helix</keyword>
<gene>
    <name evidence="3" type="ORF">MMA15_26370</name>
</gene>
<keyword evidence="2" id="KW-0812">Transmembrane</keyword>
<evidence type="ECO:0008006" key="5">
    <source>
        <dbReference type="Google" id="ProtNLM"/>
    </source>
</evidence>
<feature type="transmembrane region" description="Helical" evidence="2">
    <location>
        <begin position="44"/>
        <end position="68"/>
    </location>
</feature>
<protein>
    <recommendedName>
        <fullName evidence="5">Integral membrane protein</fullName>
    </recommendedName>
</protein>
<accession>A0ABS9T5J7</accession>
<proteinExistence type="predicted"/>
<name>A0ABS9T5J7_9ACTN</name>
<sequence>MTDDHAERTHEQRDEQPDGQSVEKSDGQGCQHEPWWAGLGTRGAVGLVVLGGIAAAWTFLAPAAGLGWLPFTPEEAATGYYQAAKVAAIGLVILGSALLGRRSRGAGAEEAKRPERD</sequence>
<dbReference type="Proteomes" id="UP001166784">
    <property type="component" value="Unassembled WGS sequence"/>
</dbReference>
<evidence type="ECO:0000313" key="4">
    <source>
        <dbReference type="Proteomes" id="UP001166784"/>
    </source>
</evidence>
<feature type="transmembrane region" description="Helical" evidence="2">
    <location>
        <begin position="80"/>
        <end position="99"/>
    </location>
</feature>
<reference evidence="3" key="1">
    <citation type="submission" date="2022-03" db="EMBL/GenBank/DDBJ databases">
        <authorList>
            <person name="Santos J.D.N."/>
            <person name="Kallscheuer N."/>
            <person name="Jogler C."/>
            <person name="Lage O.M."/>
        </authorList>
    </citation>
    <scope>NUCLEOTIDE SEQUENCE</scope>
    <source>
        <strain evidence="3">M600PL45_2</strain>
    </source>
</reference>
<reference evidence="3" key="2">
    <citation type="journal article" date="2023" name="Int. J. Syst. Evol. Microbiol.">
        <title>Streptomyces marispadix sp. nov., isolated from marine beach sediment of the Northern Coast of Portugal.</title>
        <authorList>
            <person name="dos Santos J.D.N."/>
            <person name="Vitorino I.R."/>
            <person name="Kallscheuer N."/>
            <person name="Srivastava A."/>
            <person name="Krautwurst S."/>
            <person name="Marz M."/>
            <person name="Jogler C."/>
            <person name="Lobo Da Cunha A."/>
            <person name="Catita J."/>
            <person name="Goncalves H."/>
            <person name="Gonzalez I."/>
            <person name="Reyes F."/>
            <person name="Lage O.M."/>
        </authorList>
    </citation>
    <scope>NUCLEOTIDE SEQUENCE</scope>
    <source>
        <strain evidence="3">M600PL45_2</strain>
    </source>
</reference>
<dbReference type="RefSeq" id="WP_241062663.1">
    <property type="nucleotide sequence ID" value="NZ_JAKWJU010000002.1"/>
</dbReference>
<comment type="caution">
    <text evidence="3">The sequence shown here is derived from an EMBL/GenBank/DDBJ whole genome shotgun (WGS) entry which is preliminary data.</text>
</comment>
<keyword evidence="4" id="KW-1185">Reference proteome</keyword>
<feature type="region of interest" description="Disordered" evidence="1">
    <location>
        <begin position="1"/>
        <end position="34"/>
    </location>
</feature>